<keyword evidence="3" id="KW-1185">Reference proteome</keyword>
<gene>
    <name evidence="2" type="ORF">HU200_016227</name>
</gene>
<proteinExistence type="predicted"/>
<dbReference type="EMBL" id="JACEFO010001605">
    <property type="protein sequence ID" value="KAF8732248.1"/>
    <property type="molecule type" value="Genomic_DNA"/>
</dbReference>
<accession>A0A835F9L3</accession>
<feature type="region of interest" description="Disordered" evidence="1">
    <location>
        <begin position="125"/>
        <end position="148"/>
    </location>
</feature>
<dbReference type="AlphaFoldDB" id="A0A835F9L3"/>
<sequence>MFFRCPITKVVWGIVAQTIGANDAPGNLNQYWKWIDKYFPNNKQVHSFGLAAICWAIWKARNRACFDKKLIRHPTEIICHACSFMDFWTGLHKVDLQAQLNDGMKILLATACRILVNQQSAPPAPLRLMPVPEEDGQEDEHLTTRADN</sequence>
<evidence type="ECO:0000256" key="1">
    <source>
        <dbReference type="SAM" id="MobiDB-lite"/>
    </source>
</evidence>
<evidence type="ECO:0000313" key="3">
    <source>
        <dbReference type="Proteomes" id="UP000636709"/>
    </source>
</evidence>
<organism evidence="2 3">
    <name type="scientific">Digitaria exilis</name>
    <dbReference type="NCBI Taxonomy" id="1010633"/>
    <lineage>
        <taxon>Eukaryota</taxon>
        <taxon>Viridiplantae</taxon>
        <taxon>Streptophyta</taxon>
        <taxon>Embryophyta</taxon>
        <taxon>Tracheophyta</taxon>
        <taxon>Spermatophyta</taxon>
        <taxon>Magnoliopsida</taxon>
        <taxon>Liliopsida</taxon>
        <taxon>Poales</taxon>
        <taxon>Poaceae</taxon>
        <taxon>PACMAD clade</taxon>
        <taxon>Panicoideae</taxon>
        <taxon>Panicodae</taxon>
        <taxon>Paniceae</taxon>
        <taxon>Anthephorinae</taxon>
        <taxon>Digitaria</taxon>
    </lineage>
</organism>
<name>A0A835F9L3_9POAL</name>
<dbReference type="OrthoDB" id="676037at2759"/>
<protein>
    <submittedName>
        <fullName evidence="2">Uncharacterized protein</fullName>
    </submittedName>
</protein>
<comment type="caution">
    <text evidence="2">The sequence shown here is derived from an EMBL/GenBank/DDBJ whole genome shotgun (WGS) entry which is preliminary data.</text>
</comment>
<feature type="compositionally biased region" description="Basic and acidic residues" evidence="1">
    <location>
        <begin position="139"/>
        <end position="148"/>
    </location>
</feature>
<reference evidence="2" key="1">
    <citation type="submission" date="2020-07" db="EMBL/GenBank/DDBJ databases">
        <title>Genome sequence and genetic diversity analysis of an under-domesticated orphan crop, white fonio (Digitaria exilis).</title>
        <authorList>
            <person name="Bennetzen J.L."/>
            <person name="Chen S."/>
            <person name="Ma X."/>
            <person name="Wang X."/>
            <person name="Yssel A.E.J."/>
            <person name="Chaluvadi S.R."/>
            <person name="Johnson M."/>
            <person name="Gangashetty P."/>
            <person name="Hamidou F."/>
            <person name="Sanogo M.D."/>
            <person name="Zwaenepoel A."/>
            <person name="Wallace J."/>
            <person name="Van De Peer Y."/>
            <person name="Van Deynze A."/>
        </authorList>
    </citation>
    <scope>NUCLEOTIDE SEQUENCE</scope>
    <source>
        <tissue evidence="2">Leaves</tissue>
    </source>
</reference>
<dbReference type="Proteomes" id="UP000636709">
    <property type="component" value="Unassembled WGS sequence"/>
</dbReference>
<evidence type="ECO:0000313" key="2">
    <source>
        <dbReference type="EMBL" id="KAF8732248.1"/>
    </source>
</evidence>